<proteinExistence type="predicted"/>
<dbReference type="InterPro" id="IPR000477">
    <property type="entry name" value="RT_dom"/>
</dbReference>
<evidence type="ECO:0000259" key="1">
    <source>
        <dbReference type="PROSITE" id="PS50878"/>
    </source>
</evidence>
<dbReference type="CDD" id="cd01650">
    <property type="entry name" value="RT_nLTR_like"/>
    <property type="match status" value="1"/>
</dbReference>
<sequence length="299" mass="33463">MVGRIQWHVLPTLNKNQYGFMPQRGTEDALYHLLEHIKNEVRNKKIVLVISLDIEGAFDNAWWPALKLQLTKKKCPKNLYDMVGSYLQDRKITANYARATSEKGITEGCIQGSIGGPTFWNVILDSLLHQLTYEGVYCQAFADDVVLVFSGHSTSAVEQQANDTLKRVTKWGTKNKLKFAAHKTNAMLITKKLKFDYPNLHMSGSRVNLVEAIRVLGLTIDRGLTFKPHVAAACKKAADIYKQLACAAKVTWGLNGEIVRTIYVAVVEPIVMYASSAWSSATELQMIKDQLNTLQKGFA</sequence>
<dbReference type="EMBL" id="CAVLGL010000089">
    <property type="protein sequence ID" value="CAK1593615.1"/>
    <property type="molecule type" value="Genomic_DNA"/>
</dbReference>
<dbReference type="Proteomes" id="UP001314205">
    <property type="component" value="Unassembled WGS sequence"/>
</dbReference>
<dbReference type="Pfam" id="PF00078">
    <property type="entry name" value="RVT_1"/>
    <property type="match status" value="1"/>
</dbReference>
<protein>
    <recommendedName>
        <fullName evidence="1">Reverse transcriptase domain-containing protein</fullName>
    </recommendedName>
</protein>
<dbReference type="AlphaFoldDB" id="A0AAV1LDN7"/>
<gene>
    <name evidence="2" type="ORF">PARMNEM_LOCUS13369</name>
</gene>
<dbReference type="GO" id="GO:0071897">
    <property type="term" value="P:DNA biosynthetic process"/>
    <property type="evidence" value="ECO:0007669"/>
    <property type="project" value="UniProtKB-ARBA"/>
</dbReference>
<dbReference type="SUPFAM" id="SSF56672">
    <property type="entry name" value="DNA/RNA polymerases"/>
    <property type="match status" value="1"/>
</dbReference>
<dbReference type="PROSITE" id="PS50878">
    <property type="entry name" value="RT_POL"/>
    <property type="match status" value="1"/>
</dbReference>
<feature type="domain" description="Reverse transcriptase" evidence="1">
    <location>
        <begin position="1"/>
        <end position="220"/>
    </location>
</feature>
<evidence type="ECO:0000313" key="3">
    <source>
        <dbReference type="Proteomes" id="UP001314205"/>
    </source>
</evidence>
<accession>A0AAV1LDN7</accession>
<evidence type="ECO:0000313" key="2">
    <source>
        <dbReference type="EMBL" id="CAK1593615.1"/>
    </source>
</evidence>
<dbReference type="InterPro" id="IPR043502">
    <property type="entry name" value="DNA/RNA_pol_sf"/>
</dbReference>
<reference evidence="2 3" key="1">
    <citation type="submission" date="2023-11" db="EMBL/GenBank/DDBJ databases">
        <authorList>
            <person name="Hedman E."/>
            <person name="Englund M."/>
            <person name="Stromberg M."/>
            <person name="Nyberg Akerstrom W."/>
            <person name="Nylinder S."/>
            <person name="Jareborg N."/>
            <person name="Kallberg Y."/>
            <person name="Kronander E."/>
        </authorList>
    </citation>
    <scope>NUCLEOTIDE SEQUENCE [LARGE SCALE GENOMIC DNA]</scope>
</reference>
<keyword evidence="3" id="KW-1185">Reference proteome</keyword>
<comment type="caution">
    <text evidence="2">The sequence shown here is derived from an EMBL/GenBank/DDBJ whole genome shotgun (WGS) entry which is preliminary data.</text>
</comment>
<organism evidence="2 3">
    <name type="scientific">Parnassius mnemosyne</name>
    <name type="common">clouded apollo</name>
    <dbReference type="NCBI Taxonomy" id="213953"/>
    <lineage>
        <taxon>Eukaryota</taxon>
        <taxon>Metazoa</taxon>
        <taxon>Ecdysozoa</taxon>
        <taxon>Arthropoda</taxon>
        <taxon>Hexapoda</taxon>
        <taxon>Insecta</taxon>
        <taxon>Pterygota</taxon>
        <taxon>Neoptera</taxon>
        <taxon>Endopterygota</taxon>
        <taxon>Lepidoptera</taxon>
        <taxon>Glossata</taxon>
        <taxon>Ditrysia</taxon>
        <taxon>Papilionoidea</taxon>
        <taxon>Papilionidae</taxon>
        <taxon>Parnassiinae</taxon>
        <taxon>Parnassini</taxon>
        <taxon>Parnassius</taxon>
        <taxon>Driopa</taxon>
    </lineage>
</organism>
<name>A0AAV1LDN7_9NEOP</name>
<dbReference type="PANTHER" id="PTHR33332">
    <property type="entry name" value="REVERSE TRANSCRIPTASE DOMAIN-CONTAINING PROTEIN"/>
    <property type="match status" value="1"/>
</dbReference>